<evidence type="ECO:0000313" key="5">
    <source>
        <dbReference type="EMBL" id="RBW55421.1"/>
    </source>
</evidence>
<dbReference type="Pfam" id="PF12833">
    <property type="entry name" value="HTH_18"/>
    <property type="match status" value="1"/>
</dbReference>
<dbReference type="OrthoDB" id="9805730at2"/>
<dbReference type="GO" id="GO:0005829">
    <property type="term" value="C:cytosol"/>
    <property type="evidence" value="ECO:0007669"/>
    <property type="project" value="TreeGrafter"/>
</dbReference>
<dbReference type="GO" id="GO:0003700">
    <property type="term" value="F:DNA-binding transcription factor activity"/>
    <property type="evidence" value="ECO:0007669"/>
    <property type="project" value="InterPro"/>
</dbReference>
<dbReference type="PANTHER" id="PTHR47894">
    <property type="entry name" value="HTH-TYPE TRANSCRIPTIONAL REGULATOR GADX"/>
    <property type="match status" value="1"/>
</dbReference>
<dbReference type="PANTHER" id="PTHR47894:SF4">
    <property type="entry name" value="HTH-TYPE TRANSCRIPTIONAL REGULATOR GADX"/>
    <property type="match status" value="1"/>
</dbReference>
<evidence type="ECO:0000259" key="4">
    <source>
        <dbReference type="PROSITE" id="PS01124"/>
    </source>
</evidence>
<evidence type="ECO:0000313" key="6">
    <source>
        <dbReference type="Proteomes" id="UP000252706"/>
    </source>
</evidence>
<dbReference type="PROSITE" id="PS01124">
    <property type="entry name" value="HTH_ARAC_FAMILY_2"/>
    <property type="match status" value="1"/>
</dbReference>
<keyword evidence="1" id="KW-0805">Transcription regulation</keyword>
<sequence length="335" mass="36541">MPRVSASRLQHVGRIFAQEPASRVSFPELLKMAGTSAEAIEGPDARVELLHEAGVIETACHALEDKTFAARVGLGARGPGTLVTYIVRASETIGSAITLTQRFYAMIDPDLKLDVIEHSDAQWITLDSNVIPAHQYPRHREMLLFGLYNRIQQFTSGELGPISIELETDDIDHCALLSTLAECDVEGFKSSYALRLPPNSTSFPIPTADPVLLGHLHKHGEEQLKSQPDTLKSLSDKIVDLLGKRLPGPIPHGDEIAGVLGLTRRTMTRHLSAEGTSFKALLDGVLCDLSKRMLRAGEGVARVAFMLGFADQAAFSVAFKRWTGGTPARFRRAGR</sequence>
<dbReference type="GO" id="GO:0000976">
    <property type="term" value="F:transcription cis-regulatory region binding"/>
    <property type="evidence" value="ECO:0007669"/>
    <property type="project" value="TreeGrafter"/>
</dbReference>
<evidence type="ECO:0000256" key="3">
    <source>
        <dbReference type="ARBA" id="ARBA00023163"/>
    </source>
</evidence>
<dbReference type="EMBL" id="QOCE01000029">
    <property type="protein sequence ID" value="RBW55421.1"/>
    <property type="molecule type" value="Genomic_DNA"/>
</dbReference>
<organism evidence="5 6">
    <name type="scientific">Phaeobacter gallaeciensis</name>
    <dbReference type="NCBI Taxonomy" id="60890"/>
    <lineage>
        <taxon>Bacteria</taxon>
        <taxon>Pseudomonadati</taxon>
        <taxon>Pseudomonadota</taxon>
        <taxon>Alphaproteobacteria</taxon>
        <taxon>Rhodobacterales</taxon>
        <taxon>Roseobacteraceae</taxon>
        <taxon>Phaeobacter</taxon>
    </lineage>
</organism>
<gene>
    <name evidence="5" type="ORF">DS909_09870</name>
</gene>
<dbReference type="AlphaFoldDB" id="A0A366X261"/>
<keyword evidence="3" id="KW-0804">Transcription</keyword>
<dbReference type="InterPro" id="IPR018060">
    <property type="entry name" value="HTH_AraC"/>
</dbReference>
<dbReference type="Gene3D" id="1.10.10.60">
    <property type="entry name" value="Homeodomain-like"/>
    <property type="match status" value="1"/>
</dbReference>
<protein>
    <submittedName>
        <fullName evidence="5">AraC family transcriptional regulator</fullName>
    </submittedName>
</protein>
<dbReference type="SMART" id="SM00342">
    <property type="entry name" value="HTH_ARAC"/>
    <property type="match status" value="1"/>
</dbReference>
<reference evidence="5 6" key="1">
    <citation type="submission" date="2018-07" db="EMBL/GenBank/DDBJ databases">
        <title>Modular assembly of carbohydrate-degrading microbial communities in the ocean.</title>
        <authorList>
            <person name="Enke T.N."/>
            <person name="Datta M.S."/>
            <person name="Schwartzman J.A."/>
            <person name="Cermak N."/>
            <person name="Schmitz D.A."/>
            <person name="Barrere J."/>
            <person name="Cordero O.X."/>
        </authorList>
    </citation>
    <scope>NUCLEOTIDE SEQUENCE [LARGE SCALE GENOMIC DNA]</scope>
    <source>
        <strain evidence="5 6">C3M10</strain>
    </source>
</reference>
<accession>A0A366X261</accession>
<evidence type="ECO:0000256" key="1">
    <source>
        <dbReference type="ARBA" id="ARBA00023015"/>
    </source>
</evidence>
<dbReference type="InterPro" id="IPR032687">
    <property type="entry name" value="AraC-type_N"/>
</dbReference>
<name>A0A366X261_9RHOB</name>
<feature type="domain" description="HTH araC/xylS-type" evidence="4">
    <location>
        <begin position="236"/>
        <end position="333"/>
    </location>
</feature>
<comment type="caution">
    <text evidence="5">The sequence shown here is derived from an EMBL/GenBank/DDBJ whole genome shotgun (WGS) entry which is preliminary data.</text>
</comment>
<proteinExistence type="predicted"/>
<dbReference type="Proteomes" id="UP000252706">
    <property type="component" value="Unassembled WGS sequence"/>
</dbReference>
<dbReference type="Pfam" id="PF12625">
    <property type="entry name" value="Arabinose_bd"/>
    <property type="match status" value="1"/>
</dbReference>
<keyword evidence="2" id="KW-0238">DNA-binding</keyword>
<evidence type="ECO:0000256" key="2">
    <source>
        <dbReference type="ARBA" id="ARBA00023125"/>
    </source>
</evidence>
<dbReference type="SUPFAM" id="SSF46689">
    <property type="entry name" value="Homeodomain-like"/>
    <property type="match status" value="1"/>
</dbReference>
<dbReference type="InterPro" id="IPR009057">
    <property type="entry name" value="Homeodomain-like_sf"/>
</dbReference>